<accession>A0A0E3WTA8</accession>
<reference evidence="1 2" key="1">
    <citation type="submission" date="2014-07" db="EMBL/GenBank/DDBJ databases">
        <title>Methanogenic archaea and the global carbon cycle.</title>
        <authorList>
            <person name="Henriksen J.R."/>
            <person name="Luke J."/>
            <person name="Reinhart S."/>
            <person name="Benedict M.N."/>
            <person name="Youngblut N.D."/>
            <person name="Metcalf M.E."/>
            <person name="Whitaker R.J."/>
            <person name="Metcalf W.W."/>
        </authorList>
    </citation>
    <scope>NUCLEOTIDE SEQUENCE [LARGE SCALE GENOMIC DNA]</scope>
    <source>
        <strain evidence="1 2">HB-1</strain>
    </source>
</reference>
<dbReference type="AlphaFoldDB" id="A0A0E3WTA8"/>
<dbReference type="OrthoDB" id="135072at2157"/>
<gene>
    <name evidence="1" type="ORF">MSHOH_1802</name>
</gene>
<evidence type="ECO:0000313" key="2">
    <source>
        <dbReference type="Proteomes" id="UP000033101"/>
    </source>
</evidence>
<evidence type="ECO:0008006" key="3">
    <source>
        <dbReference type="Google" id="ProtNLM"/>
    </source>
</evidence>
<proteinExistence type="predicted"/>
<evidence type="ECO:0000313" key="1">
    <source>
        <dbReference type="EMBL" id="AKB78285.1"/>
    </source>
</evidence>
<dbReference type="EMBL" id="CP009516">
    <property type="protein sequence ID" value="AKB78285.1"/>
    <property type="molecule type" value="Genomic_DNA"/>
</dbReference>
<dbReference type="SUPFAM" id="SSF159245">
    <property type="entry name" value="AttH-like"/>
    <property type="match status" value="1"/>
</dbReference>
<sequence>MNPKYLKTMILLLFILCTASVACAEPSSKNSKCVAVLDYTEGGHNDTDFNANFMSEWWYQNGDMRLVAKDGEKKELAFFVVMAHQESPELIDPDSGNQLSYLSTFYGLYPYGETATHNFTRTLVPRSSIENYIEFHVPYLNFIYPDGLKRFHGSGSKGYMLNYSFDDMQLNLFFKPRVEKTVDSAIEPVNFTTYEHAYGKLGGSVVLDGKEYRVTQTDGYFDHMIPYTPDQTTWEMEMHGWSWSEVTTDRYQTIFYGVRSIDDGYENYTYKHLTLINKHTGKVIAEYSGDEVSVDEEEWEYITVKGRTVERPSKLEISTPDLDISINAQSVVQLDETSLPNGQPVGFVDFMAFQPDNATIKYGENHEKGSAFYEYMVTDPGISTSQSNP</sequence>
<protein>
    <recommendedName>
        <fullName evidence="3">AttH domain-containing protein</fullName>
    </recommendedName>
</protein>
<name>A0A0E3WTA8_9EURY</name>
<dbReference type="KEGG" id="mhor:MSHOH_1802"/>
<dbReference type="GeneID" id="24831024"/>
<dbReference type="PROSITE" id="PS51257">
    <property type="entry name" value="PROKAR_LIPOPROTEIN"/>
    <property type="match status" value="1"/>
</dbReference>
<dbReference type="RefSeq" id="WP_048139213.1">
    <property type="nucleotide sequence ID" value="NZ_CP009516.1"/>
</dbReference>
<dbReference type="Proteomes" id="UP000033101">
    <property type="component" value="Chromosome"/>
</dbReference>
<keyword evidence="2" id="KW-1185">Reference proteome</keyword>
<organism evidence="1 2">
    <name type="scientific">Methanosarcina horonobensis HB-1 = JCM 15518</name>
    <dbReference type="NCBI Taxonomy" id="1434110"/>
    <lineage>
        <taxon>Archaea</taxon>
        <taxon>Methanobacteriati</taxon>
        <taxon>Methanobacteriota</taxon>
        <taxon>Stenosarchaea group</taxon>
        <taxon>Methanomicrobia</taxon>
        <taxon>Methanosarcinales</taxon>
        <taxon>Methanosarcinaceae</taxon>
        <taxon>Methanosarcina</taxon>
    </lineage>
</organism>
<dbReference type="PATRIC" id="fig|1434110.4.peg.2287"/>
<dbReference type="HOGENOM" id="CLU_741059_0_0_2"/>